<dbReference type="CDD" id="cd14834">
    <property type="entry name" value="AP3_sigma"/>
    <property type="match status" value="1"/>
</dbReference>
<dbReference type="GO" id="GO:0006896">
    <property type="term" value="P:Golgi to vacuole transport"/>
    <property type="evidence" value="ECO:0007669"/>
    <property type="project" value="InterPro"/>
</dbReference>
<keyword evidence="6" id="KW-0333">Golgi apparatus</keyword>
<comment type="function">
    <text evidence="9">Part of the AP-3 complex, an adaptor-related complex which is not clathrin-associated. The complex is associated with the Golgi region as well as more peripheral structures. It facilitates the budding of vesicles from the Golgi membrane and may be directly involved in trafficking to lysosomes. In concert with the BLOC-1 complex, AP-3 is required to target cargos into vesicles assembled at cell bodies for delivery into neurites and nerve terminals.</text>
</comment>
<dbReference type="AlphaFoldDB" id="A0A0V1M6P5"/>
<dbReference type="STRING" id="268474.A0A0V1M6P5"/>
<dbReference type="InterPro" id="IPR022775">
    <property type="entry name" value="AP_mu_sigma_su"/>
</dbReference>
<dbReference type="PANTHER" id="PTHR11753">
    <property type="entry name" value="ADAPTOR COMPLEXES SMALL SUBUNIT FAMILY"/>
    <property type="match status" value="1"/>
</dbReference>
<feature type="region of interest" description="Disordered" evidence="10">
    <location>
        <begin position="186"/>
        <end position="218"/>
    </location>
</feature>
<comment type="caution">
    <text evidence="12">The sequence shown here is derived from an EMBL/GenBank/DDBJ whole genome shotgun (WGS) entry which is preliminary data.</text>
</comment>
<evidence type="ECO:0000313" key="12">
    <source>
        <dbReference type="EMBL" id="KRZ67431.1"/>
    </source>
</evidence>
<dbReference type="OrthoDB" id="10261046at2759"/>
<keyword evidence="5" id="KW-0653">Protein transport</keyword>
<keyword evidence="7" id="KW-0472">Membrane</keyword>
<gene>
    <name evidence="12" type="primary">AP3S2</name>
    <name evidence="12" type="ORF">T10_13288</name>
</gene>
<evidence type="ECO:0000256" key="3">
    <source>
        <dbReference type="ARBA" id="ARBA00006972"/>
    </source>
</evidence>
<evidence type="ECO:0000256" key="9">
    <source>
        <dbReference type="ARBA" id="ARBA00025605"/>
    </source>
</evidence>
<dbReference type="Gene3D" id="3.30.450.60">
    <property type="match status" value="1"/>
</dbReference>
<keyword evidence="13" id="KW-1185">Reference proteome</keyword>
<evidence type="ECO:0000256" key="6">
    <source>
        <dbReference type="ARBA" id="ARBA00023034"/>
    </source>
</evidence>
<dbReference type="EMBL" id="JYDO01000197">
    <property type="protein sequence ID" value="KRZ67431.1"/>
    <property type="molecule type" value="Genomic_DNA"/>
</dbReference>
<evidence type="ECO:0000256" key="1">
    <source>
        <dbReference type="ARBA" id="ARBA00004180"/>
    </source>
</evidence>
<evidence type="ECO:0000256" key="10">
    <source>
        <dbReference type="SAM" id="MobiDB-lite"/>
    </source>
</evidence>
<protein>
    <submittedName>
        <fullName evidence="12">AP-3 complex subunit sigma-2</fullName>
    </submittedName>
</protein>
<dbReference type="GO" id="GO:0030659">
    <property type="term" value="C:cytoplasmic vesicle membrane"/>
    <property type="evidence" value="ECO:0007669"/>
    <property type="project" value="UniProtKB-SubCell"/>
</dbReference>
<keyword evidence="8" id="KW-0968">Cytoplasmic vesicle</keyword>
<feature type="domain" description="AP complex mu/sigma subunit" evidence="11">
    <location>
        <begin position="311"/>
        <end position="457"/>
    </location>
</feature>
<evidence type="ECO:0000259" key="11">
    <source>
        <dbReference type="Pfam" id="PF01217"/>
    </source>
</evidence>
<organism evidence="12 13">
    <name type="scientific">Trichinella papuae</name>
    <dbReference type="NCBI Taxonomy" id="268474"/>
    <lineage>
        <taxon>Eukaryota</taxon>
        <taxon>Metazoa</taxon>
        <taxon>Ecdysozoa</taxon>
        <taxon>Nematoda</taxon>
        <taxon>Enoplea</taxon>
        <taxon>Dorylaimia</taxon>
        <taxon>Trichinellida</taxon>
        <taxon>Trichinellidae</taxon>
        <taxon>Trichinella</taxon>
    </lineage>
</organism>
<dbReference type="SUPFAM" id="SSF64356">
    <property type="entry name" value="SNARE-like"/>
    <property type="match status" value="1"/>
</dbReference>
<evidence type="ECO:0000256" key="5">
    <source>
        <dbReference type="ARBA" id="ARBA00022927"/>
    </source>
</evidence>
<dbReference type="GO" id="GO:0005794">
    <property type="term" value="C:Golgi apparatus"/>
    <property type="evidence" value="ECO:0007669"/>
    <property type="project" value="UniProtKB-SubCell"/>
</dbReference>
<reference evidence="12 13" key="1">
    <citation type="submission" date="2015-01" db="EMBL/GenBank/DDBJ databases">
        <title>Evolution of Trichinella species and genotypes.</title>
        <authorList>
            <person name="Korhonen P.K."/>
            <person name="Edoardo P."/>
            <person name="Giuseppe L.R."/>
            <person name="Gasser R.B."/>
        </authorList>
    </citation>
    <scope>NUCLEOTIDE SEQUENCE [LARGE SCALE GENOMIC DNA]</scope>
    <source>
        <strain evidence="12">ISS1980</strain>
    </source>
</reference>
<evidence type="ECO:0000256" key="4">
    <source>
        <dbReference type="ARBA" id="ARBA00022448"/>
    </source>
</evidence>
<dbReference type="InterPro" id="IPR016635">
    <property type="entry name" value="AP_complex_ssu"/>
</dbReference>
<proteinExistence type="inferred from homology"/>
<dbReference type="InterPro" id="IPR011012">
    <property type="entry name" value="Longin-like_dom_sf"/>
</dbReference>
<evidence type="ECO:0000256" key="8">
    <source>
        <dbReference type="ARBA" id="ARBA00023329"/>
    </source>
</evidence>
<evidence type="ECO:0000256" key="7">
    <source>
        <dbReference type="ARBA" id="ARBA00023136"/>
    </source>
</evidence>
<dbReference type="GO" id="GO:0030123">
    <property type="term" value="C:AP-3 adaptor complex"/>
    <property type="evidence" value="ECO:0007669"/>
    <property type="project" value="InterPro"/>
</dbReference>
<dbReference type="Proteomes" id="UP000054843">
    <property type="component" value="Unassembled WGS sequence"/>
</dbReference>
<dbReference type="InterPro" id="IPR000804">
    <property type="entry name" value="Clathrin_sm-chain_CS"/>
</dbReference>
<evidence type="ECO:0000313" key="13">
    <source>
        <dbReference type="Proteomes" id="UP000054843"/>
    </source>
</evidence>
<dbReference type="FunFam" id="3.30.450.60:FF:000001">
    <property type="entry name" value="AP complex subunit sigma"/>
    <property type="match status" value="1"/>
</dbReference>
<accession>A0A0V1M6P5</accession>
<comment type="similarity">
    <text evidence="3">Belongs to the adaptor complexes small subunit family.</text>
</comment>
<dbReference type="PROSITE" id="PS00989">
    <property type="entry name" value="CLAT_ADAPTOR_S"/>
    <property type="match status" value="1"/>
</dbReference>
<keyword evidence="4" id="KW-0813">Transport</keyword>
<evidence type="ECO:0000256" key="2">
    <source>
        <dbReference type="ARBA" id="ARBA00004555"/>
    </source>
</evidence>
<comment type="subcellular location">
    <subcellularLocation>
        <location evidence="1">Cytoplasmic vesicle membrane</location>
        <topology evidence="1">Peripheral membrane protein</topology>
        <orientation evidence="1">Cytoplasmic side</orientation>
    </subcellularLocation>
    <subcellularLocation>
        <location evidence="2">Golgi apparatus</location>
    </subcellularLocation>
</comment>
<dbReference type="InterPro" id="IPR027155">
    <property type="entry name" value="APS3"/>
</dbReference>
<dbReference type="Pfam" id="PF01217">
    <property type="entry name" value="Clat_adaptor_s"/>
    <property type="match status" value="1"/>
</dbReference>
<name>A0A0V1M6P5_9BILA</name>
<sequence length="500" mass="56611">MSSEESDFYACAMEKMKESGFYDSMQKVVEAELLRMLIHEKEQKNKAKLNDVDHLVRTKCGRLYFDVFCDFLLKYKLYNTTKALLAELGLNQESSLLGEKKYECYNLPDIFASESGMDLLNTISRGSASNDVRCSNSCNIRSQFVNSLFPSCPVKRMLQSRNGESRTSMTEGRNFDEIYSKLEGLGKIPPPSRSSANVPPEEQITVDESAPSTASSGRKGAVFSFPELKGKVQPAKGNANLAIDHLLKELSINEADSDTVEECGKASDDSIAKDLEFAKSIYSDNSDDQFTRRWVEYSIFYSMLIVLHSSMIKAILVFNNHGKPRLLKFYEAYPEETQQQIVRETFLLLSKRDDNVCNFLECGSLVGGSEYKLIYRHYATLYFVFCVDSSESELGILDLIQVFVETLDRCFENVCELDLIFHADKVHYILNEIVMGGMVLETNMNEILTRVNEQDKIEKQEGGIVTAPARAVTAMKNMNLSQQIKDIRLPELPSLSNFKF</sequence>
<dbReference type="GO" id="GO:0006886">
    <property type="term" value="P:intracellular protein transport"/>
    <property type="evidence" value="ECO:0007669"/>
    <property type="project" value="InterPro"/>
</dbReference>